<sequence>MWSQSQRTTVRRVAEAAKLQVVTQDDKVHLEFLHEGNYISMTVYICENLKTHKEQGMQHNIQILRHERIDCNTLWQRPFRLSNIAFATTCSYVKMTLLCMPDLHLKFVKVFLDHPAYRVKYCLVAKHRLCDQRSKLSNRYFIENSHGHSAAHRTEHTLWCRS</sequence>
<comment type="caution">
    <text evidence="1">The sequence shown here is derived from an EMBL/GenBank/DDBJ whole genome shotgun (WGS) entry which is preliminary data.</text>
</comment>
<keyword evidence="2" id="KW-1185">Reference proteome</keyword>
<gene>
    <name evidence="1" type="ORF">AVEN_223447_1</name>
</gene>
<evidence type="ECO:0000313" key="2">
    <source>
        <dbReference type="Proteomes" id="UP000499080"/>
    </source>
</evidence>
<dbReference type="EMBL" id="BGPR01000679">
    <property type="protein sequence ID" value="GBM31249.1"/>
    <property type="molecule type" value="Genomic_DNA"/>
</dbReference>
<name>A0A4Y2ESG2_ARAVE</name>
<organism evidence="1 2">
    <name type="scientific">Araneus ventricosus</name>
    <name type="common">Orbweaver spider</name>
    <name type="synonym">Epeira ventricosa</name>
    <dbReference type="NCBI Taxonomy" id="182803"/>
    <lineage>
        <taxon>Eukaryota</taxon>
        <taxon>Metazoa</taxon>
        <taxon>Ecdysozoa</taxon>
        <taxon>Arthropoda</taxon>
        <taxon>Chelicerata</taxon>
        <taxon>Arachnida</taxon>
        <taxon>Araneae</taxon>
        <taxon>Araneomorphae</taxon>
        <taxon>Entelegynae</taxon>
        <taxon>Araneoidea</taxon>
        <taxon>Araneidae</taxon>
        <taxon>Araneus</taxon>
    </lineage>
</organism>
<proteinExistence type="predicted"/>
<reference evidence="1 2" key="1">
    <citation type="journal article" date="2019" name="Sci. Rep.">
        <title>Orb-weaving spider Araneus ventricosus genome elucidates the spidroin gene catalogue.</title>
        <authorList>
            <person name="Kono N."/>
            <person name="Nakamura H."/>
            <person name="Ohtoshi R."/>
            <person name="Moran D.A.P."/>
            <person name="Shinohara A."/>
            <person name="Yoshida Y."/>
            <person name="Fujiwara M."/>
            <person name="Mori M."/>
            <person name="Tomita M."/>
            <person name="Arakawa K."/>
        </authorList>
    </citation>
    <scope>NUCLEOTIDE SEQUENCE [LARGE SCALE GENOMIC DNA]</scope>
</reference>
<accession>A0A4Y2ESG2</accession>
<dbReference type="AlphaFoldDB" id="A0A4Y2ESG2"/>
<evidence type="ECO:0000313" key="1">
    <source>
        <dbReference type="EMBL" id="GBM31249.1"/>
    </source>
</evidence>
<protein>
    <submittedName>
        <fullName evidence="1">Uncharacterized protein</fullName>
    </submittedName>
</protein>
<dbReference type="Proteomes" id="UP000499080">
    <property type="component" value="Unassembled WGS sequence"/>
</dbReference>